<keyword evidence="3" id="KW-1185">Reference proteome</keyword>
<evidence type="ECO:0000313" key="2">
    <source>
        <dbReference type="EMBL" id="QEA15843.1"/>
    </source>
</evidence>
<gene>
    <name evidence="2" type="ORF">FRF71_06630</name>
</gene>
<dbReference type="RefSeq" id="WP_147089835.1">
    <property type="nucleotide sequence ID" value="NZ_BAABJD010000001.1"/>
</dbReference>
<dbReference type="KEGG" id="ngf:FRF71_06630"/>
<dbReference type="Proteomes" id="UP000321172">
    <property type="component" value="Chromosome"/>
</dbReference>
<dbReference type="EMBL" id="CP042345">
    <property type="protein sequence ID" value="QEA15843.1"/>
    <property type="molecule type" value="Genomic_DNA"/>
</dbReference>
<proteinExistence type="predicted"/>
<dbReference type="AlphaFoldDB" id="A0A5B8S3F7"/>
<accession>A0A5B8S3F7</accession>
<evidence type="ECO:0000313" key="3">
    <source>
        <dbReference type="Proteomes" id="UP000321172"/>
    </source>
</evidence>
<sequence>MEFGKDLISSLRDRVLPGSEGASAGRCDWAAISARLQAAHAARVELIRAEIQNLRLLGGSFGSQSGLTLVGGNHASHEINPSDLADGKAPVGNAVSAGTNRLGDG</sequence>
<evidence type="ECO:0000256" key="1">
    <source>
        <dbReference type="SAM" id="MobiDB-lite"/>
    </source>
</evidence>
<reference evidence="2 3" key="1">
    <citation type="journal article" date="2013" name="J. Microbiol. Biotechnol.">
        <title>Novosphingobium ginsenosidimutans sp. nov., with the ability to convert ginsenoside.</title>
        <authorList>
            <person name="Kim J.K."/>
            <person name="He D."/>
            <person name="Liu Q.M."/>
            <person name="Park H.Y."/>
            <person name="Jung M.S."/>
            <person name="Yoon M.H."/>
            <person name="Kim S.C."/>
            <person name="Im W.T."/>
        </authorList>
    </citation>
    <scope>NUCLEOTIDE SEQUENCE [LARGE SCALE GENOMIC DNA]</scope>
    <source>
        <strain evidence="2 3">FW-6</strain>
    </source>
</reference>
<protein>
    <submittedName>
        <fullName evidence="2">Uncharacterized protein</fullName>
    </submittedName>
</protein>
<name>A0A5B8S3F7_9SPHN</name>
<organism evidence="2 3">
    <name type="scientific">Novosphingobium ginsenosidimutans</name>
    <dbReference type="NCBI Taxonomy" id="1176536"/>
    <lineage>
        <taxon>Bacteria</taxon>
        <taxon>Pseudomonadati</taxon>
        <taxon>Pseudomonadota</taxon>
        <taxon>Alphaproteobacteria</taxon>
        <taxon>Sphingomonadales</taxon>
        <taxon>Sphingomonadaceae</taxon>
        <taxon>Novosphingobium</taxon>
    </lineage>
</organism>
<feature type="region of interest" description="Disordered" evidence="1">
    <location>
        <begin position="80"/>
        <end position="105"/>
    </location>
</feature>